<evidence type="ECO:0000259" key="1">
    <source>
        <dbReference type="Pfam" id="PF01814"/>
    </source>
</evidence>
<evidence type="ECO:0000313" key="2">
    <source>
        <dbReference type="EMBL" id="SBS77720.1"/>
    </source>
</evidence>
<dbReference type="AlphaFoldDB" id="A0A1Y5PJX2"/>
<sequence>MSLSLICGPSGAVITGETEEELVSNVQAHAREHENTELSRERILAKLHERNPEQPIEATAWANTNVCTAAPKLCDTSDMVIVHRMFRRECALLPQLVAAVPVGDRARAHHVAEHVREILDMLHHHHLGEDELLWPRLSTRTRFHADLLARMDSQHHALAVLLEHVATALPQWRHTPAAHTGAPLTALLEQISHGLDEHFDEEEAKILPIVERVITAAEYQEVGQRGLVAIPLTRRLIMLGYLLEDTTPRERADFLAAIPAPARLAYRLIGVRQHRREATRLRGGGPRRYV</sequence>
<gene>
    <name evidence="2" type="ORF">MHPYR_470054</name>
</gene>
<dbReference type="CDD" id="cd12108">
    <property type="entry name" value="Hr-like"/>
    <property type="match status" value="1"/>
</dbReference>
<organism evidence="2">
    <name type="scientific">uncultured Mycobacterium sp</name>
    <dbReference type="NCBI Taxonomy" id="171292"/>
    <lineage>
        <taxon>Bacteria</taxon>
        <taxon>Bacillati</taxon>
        <taxon>Actinomycetota</taxon>
        <taxon>Actinomycetes</taxon>
        <taxon>Mycobacteriales</taxon>
        <taxon>Mycobacteriaceae</taxon>
        <taxon>Mycobacterium</taxon>
        <taxon>environmental samples</taxon>
    </lineage>
</organism>
<accession>A0A1Y5PJX2</accession>
<feature type="domain" description="Hemerythrin-like" evidence="1">
    <location>
        <begin position="82"/>
        <end position="209"/>
    </location>
</feature>
<proteinExistence type="predicted"/>
<dbReference type="Pfam" id="PF01814">
    <property type="entry name" value="Hemerythrin"/>
    <property type="match status" value="1"/>
</dbReference>
<dbReference type="EMBL" id="FLQS01000042">
    <property type="protein sequence ID" value="SBS77720.1"/>
    <property type="molecule type" value="Genomic_DNA"/>
</dbReference>
<reference evidence="2" key="1">
    <citation type="submission" date="2016-03" db="EMBL/GenBank/DDBJ databases">
        <authorList>
            <person name="Ploux O."/>
        </authorList>
    </citation>
    <scope>NUCLEOTIDE SEQUENCE</scope>
    <source>
        <strain evidence="2">UC10</strain>
    </source>
</reference>
<name>A0A1Y5PJX2_9MYCO</name>
<dbReference type="Gene3D" id="1.20.120.520">
    <property type="entry name" value="nmb1532 protein domain like"/>
    <property type="match status" value="1"/>
</dbReference>
<dbReference type="InterPro" id="IPR012312">
    <property type="entry name" value="Hemerythrin-like"/>
</dbReference>
<protein>
    <submittedName>
        <fullName evidence="2">Hemerythrin HHE cation binding domain protein (Modular protein)</fullName>
    </submittedName>
</protein>